<comment type="caution">
    <text evidence="3">The sequence shown here is derived from an EMBL/GenBank/DDBJ whole genome shotgun (WGS) entry which is preliminary data.</text>
</comment>
<evidence type="ECO:0000313" key="3">
    <source>
        <dbReference type="EMBL" id="GHO43361.1"/>
    </source>
</evidence>
<feature type="transmembrane region" description="Helical" evidence="1">
    <location>
        <begin position="241"/>
        <end position="258"/>
    </location>
</feature>
<dbReference type="AlphaFoldDB" id="A0A8J3MR24"/>
<dbReference type="EMBL" id="BNJF01000001">
    <property type="protein sequence ID" value="GHO43361.1"/>
    <property type="molecule type" value="Genomic_DNA"/>
</dbReference>
<dbReference type="InterPro" id="IPR002656">
    <property type="entry name" value="Acyl_transf_3_dom"/>
</dbReference>
<feature type="domain" description="Acyltransferase 3" evidence="2">
    <location>
        <begin position="20"/>
        <end position="399"/>
    </location>
</feature>
<dbReference type="PANTHER" id="PTHR23028:SF53">
    <property type="entry name" value="ACYL_TRANSF_3 DOMAIN-CONTAINING PROTEIN"/>
    <property type="match status" value="1"/>
</dbReference>
<dbReference type="Proteomes" id="UP000612362">
    <property type="component" value="Unassembled WGS sequence"/>
</dbReference>
<dbReference type="PANTHER" id="PTHR23028">
    <property type="entry name" value="ACETYLTRANSFERASE"/>
    <property type="match status" value="1"/>
</dbReference>
<sequence length="419" mass="47898">MASMAESQPSTPSRPSIVVLDGVRAIACLLVIIYHVNYHTFKAHIWHGNTIGSIGTALALSGWSGVTLFFVLSGFLLFLPYAQALLFDKKWPEPGKFYLKRMCRILPGYYASLILLIVLAYPEYLRPERWRDTGLFLSFLMDMSPQTYQHINGPYWTLAVEWQFYMCLPLLAFGLYWLCKRFQTQWRCWIVLGGLAVLIGWGLFTRYCGAYFSTHTQESVLVPRQFLNVLLAIFYGQSGKYLEDFAVGMFLCLIYAYTSQADASRRLSQWLQRLTPMLFLLGLGWLFGMATITTEIPLLRPWLGAGGWLTELGYALGFGFCLLALLFGSFGVKSFLEQRYLCKLGQVSYSLYIWHNPILQLLVPLILPLSALLNNILVYVVFWICAALLVFPCAYLFYRLIEVPGIRLGSRWRQGNALR</sequence>
<reference evidence="3" key="1">
    <citation type="submission" date="2020-10" db="EMBL/GenBank/DDBJ databases">
        <title>Taxonomic study of unclassified bacteria belonging to the class Ktedonobacteria.</title>
        <authorList>
            <person name="Yabe S."/>
            <person name="Wang C.M."/>
            <person name="Zheng Y."/>
            <person name="Sakai Y."/>
            <person name="Cavaletti L."/>
            <person name="Monciardini P."/>
            <person name="Donadio S."/>
        </authorList>
    </citation>
    <scope>NUCLEOTIDE SEQUENCE</scope>
    <source>
        <strain evidence="3">SOSP1-1</strain>
    </source>
</reference>
<feature type="transmembrane region" description="Helical" evidence="1">
    <location>
        <begin position="312"/>
        <end position="330"/>
    </location>
</feature>
<evidence type="ECO:0000256" key="1">
    <source>
        <dbReference type="SAM" id="Phobius"/>
    </source>
</evidence>
<dbReference type="Pfam" id="PF01757">
    <property type="entry name" value="Acyl_transf_3"/>
    <property type="match status" value="1"/>
</dbReference>
<feature type="transmembrane region" description="Helical" evidence="1">
    <location>
        <begin position="351"/>
        <end position="370"/>
    </location>
</feature>
<feature type="transmembrane region" description="Helical" evidence="1">
    <location>
        <begin position="186"/>
        <end position="204"/>
    </location>
</feature>
<keyword evidence="1" id="KW-0472">Membrane</keyword>
<dbReference type="InterPro" id="IPR050879">
    <property type="entry name" value="Acyltransferase_3"/>
</dbReference>
<feature type="transmembrane region" description="Helical" evidence="1">
    <location>
        <begin position="17"/>
        <end position="36"/>
    </location>
</feature>
<organism evidence="3 4">
    <name type="scientific">Ktedonospora formicarum</name>
    <dbReference type="NCBI Taxonomy" id="2778364"/>
    <lineage>
        <taxon>Bacteria</taxon>
        <taxon>Bacillati</taxon>
        <taxon>Chloroflexota</taxon>
        <taxon>Ktedonobacteria</taxon>
        <taxon>Ktedonobacterales</taxon>
        <taxon>Ktedonobacteraceae</taxon>
        <taxon>Ktedonospora</taxon>
    </lineage>
</organism>
<evidence type="ECO:0000259" key="2">
    <source>
        <dbReference type="Pfam" id="PF01757"/>
    </source>
</evidence>
<dbReference type="RefSeq" id="WP_220192839.1">
    <property type="nucleotide sequence ID" value="NZ_BNJF01000001.1"/>
</dbReference>
<gene>
    <name evidence="3" type="ORF">KSX_15240</name>
</gene>
<accession>A0A8J3MR24</accession>
<protein>
    <recommendedName>
        <fullName evidence="2">Acyltransferase 3 domain-containing protein</fullName>
    </recommendedName>
</protein>
<dbReference type="GO" id="GO:0000271">
    <property type="term" value="P:polysaccharide biosynthetic process"/>
    <property type="evidence" value="ECO:0007669"/>
    <property type="project" value="TreeGrafter"/>
</dbReference>
<proteinExistence type="predicted"/>
<name>A0A8J3MR24_9CHLR</name>
<feature type="transmembrane region" description="Helical" evidence="1">
    <location>
        <begin position="162"/>
        <end position="179"/>
    </location>
</feature>
<dbReference type="GO" id="GO:0016020">
    <property type="term" value="C:membrane"/>
    <property type="evidence" value="ECO:0007669"/>
    <property type="project" value="TreeGrafter"/>
</dbReference>
<keyword evidence="4" id="KW-1185">Reference proteome</keyword>
<evidence type="ECO:0000313" key="4">
    <source>
        <dbReference type="Proteomes" id="UP000612362"/>
    </source>
</evidence>
<keyword evidence="1" id="KW-0812">Transmembrane</keyword>
<feature type="transmembrane region" description="Helical" evidence="1">
    <location>
        <begin position="376"/>
        <end position="398"/>
    </location>
</feature>
<feature type="transmembrane region" description="Helical" evidence="1">
    <location>
        <begin position="270"/>
        <end position="292"/>
    </location>
</feature>
<dbReference type="GO" id="GO:0016747">
    <property type="term" value="F:acyltransferase activity, transferring groups other than amino-acyl groups"/>
    <property type="evidence" value="ECO:0007669"/>
    <property type="project" value="InterPro"/>
</dbReference>
<feature type="transmembrane region" description="Helical" evidence="1">
    <location>
        <begin position="56"/>
        <end position="81"/>
    </location>
</feature>
<keyword evidence="1" id="KW-1133">Transmembrane helix</keyword>
<feature type="transmembrane region" description="Helical" evidence="1">
    <location>
        <begin position="102"/>
        <end position="121"/>
    </location>
</feature>